<dbReference type="AlphaFoldDB" id="E4XXX2"/>
<protein>
    <recommendedName>
        <fullName evidence="3">Flotillin</fullName>
    </recommendedName>
</protein>
<dbReference type="InterPro" id="IPR036013">
    <property type="entry name" value="Band_7/SPFH_dom_sf"/>
</dbReference>
<accession>E4XXX2</accession>
<evidence type="ECO:0000256" key="3">
    <source>
        <dbReference type="RuleBase" id="RU366054"/>
    </source>
</evidence>
<dbReference type="Gene3D" id="3.30.479.30">
    <property type="entry name" value="Band 7 domain"/>
    <property type="match status" value="1"/>
</dbReference>
<dbReference type="GO" id="GO:0002020">
    <property type="term" value="F:protease binding"/>
    <property type="evidence" value="ECO:0007669"/>
    <property type="project" value="TreeGrafter"/>
</dbReference>
<organism evidence="5">
    <name type="scientific">Oikopleura dioica</name>
    <name type="common">Tunicate</name>
    <dbReference type="NCBI Taxonomy" id="34765"/>
    <lineage>
        <taxon>Eukaryota</taxon>
        <taxon>Metazoa</taxon>
        <taxon>Chordata</taxon>
        <taxon>Tunicata</taxon>
        <taxon>Appendicularia</taxon>
        <taxon>Copelata</taxon>
        <taxon>Oikopleuridae</taxon>
        <taxon>Oikopleura</taxon>
    </lineage>
</organism>
<dbReference type="Proteomes" id="UP000001307">
    <property type="component" value="Unassembled WGS sequence"/>
</dbReference>
<evidence type="ECO:0000256" key="2">
    <source>
        <dbReference type="ARBA" id="ARBA00023136"/>
    </source>
</evidence>
<dbReference type="InParanoid" id="E4XXX2"/>
<gene>
    <name evidence="5" type="ORF">GSOID_T00007529001</name>
</gene>
<sequence>MGNIVVAGPNEVVVVSGGCVKKDSTFVVGGFAWKTWFVSQSKRMSLEVMTLLPNVTNAETKNGVPINVRAVAQIRIMHDKDHIKKACEQFLGKKPHEIEEIIIDTFAGHLRSVCGGMDLQTERKYLAARVVEEAAPDIAKMGLEILSFSIKGIKDDNGFLEAIGVAQSAKIKALAAIAEANANRDACIKEEADLKESTELCHKNETDIDNYRKEFLTKLAKFECEVNTAQTVAAMAYDLQSMKQQQEIVKEEMGVELVERQREIEVEELEILRQEKTLTHTTRLPADAQAFRIRCEADANKSVIVKEAAGNAEKIRLVGKAEASVIEAIGNAEANQMLMKASAYREYGQAATTKLVLDSLPKIAKAIAMPLEKIGDITIIGDSRSSALIKPLPVGTATTRLVLDSLPKIAKAIAMPLEKIGDMTIVGSGDSRSSKLTSEATALLAELPQTIKTVTGYDITGLVGQIPGAVLAKKMLDRKE</sequence>
<proteinExistence type="inferred from homology"/>
<dbReference type="GO" id="GO:0005768">
    <property type="term" value="C:endosome"/>
    <property type="evidence" value="ECO:0007669"/>
    <property type="project" value="UniProtKB-SubCell"/>
</dbReference>
<dbReference type="GO" id="GO:0005886">
    <property type="term" value="C:plasma membrane"/>
    <property type="evidence" value="ECO:0007669"/>
    <property type="project" value="TreeGrafter"/>
</dbReference>
<dbReference type="PANTHER" id="PTHR13806:SF46">
    <property type="entry name" value="FLOTILLIN-1-RELATED"/>
    <property type="match status" value="1"/>
</dbReference>
<keyword evidence="6" id="KW-1185">Reference proteome</keyword>
<feature type="domain" description="Band 7" evidence="4">
    <location>
        <begin position="6"/>
        <end position="182"/>
    </location>
</feature>
<dbReference type="GO" id="GO:0072659">
    <property type="term" value="P:protein localization to plasma membrane"/>
    <property type="evidence" value="ECO:0007669"/>
    <property type="project" value="TreeGrafter"/>
</dbReference>
<name>E4XXX2_OIKDI</name>
<evidence type="ECO:0000313" key="5">
    <source>
        <dbReference type="EMBL" id="CBY14500.1"/>
    </source>
</evidence>
<dbReference type="PANTHER" id="PTHR13806">
    <property type="entry name" value="FLOTILLIN-RELATED"/>
    <property type="match status" value="1"/>
</dbReference>
<dbReference type="FunCoup" id="E4XXX2">
    <property type="interactions" value="129"/>
</dbReference>
<reference evidence="5" key="1">
    <citation type="journal article" date="2010" name="Science">
        <title>Plasticity of animal genome architecture unmasked by rapid evolution of a pelagic tunicate.</title>
        <authorList>
            <person name="Denoeud F."/>
            <person name="Henriet S."/>
            <person name="Mungpakdee S."/>
            <person name="Aury J.M."/>
            <person name="Da Silva C."/>
            <person name="Brinkmann H."/>
            <person name="Mikhaleva J."/>
            <person name="Olsen L.C."/>
            <person name="Jubin C."/>
            <person name="Canestro C."/>
            <person name="Bouquet J.M."/>
            <person name="Danks G."/>
            <person name="Poulain J."/>
            <person name="Campsteijn C."/>
            <person name="Adamski M."/>
            <person name="Cross I."/>
            <person name="Yadetie F."/>
            <person name="Muffato M."/>
            <person name="Louis A."/>
            <person name="Butcher S."/>
            <person name="Tsagkogeorga G."/>
            <person name="Konrad A."/>
            <person name="Singh S."/>
            <person name="Jensen M.F."/>
            <person name="Cong E.H."/>
            <person name="Eikeseth-Otteraa H."/>
            <person name="Noel B."/>
            <person name="Anthouard V."/>
            <person name="Porcel B.M."/>
            <person name="Kachouri-Lafond R."/>
            <person name="Nishino A."/>
            <person name="Ugolini M."/>
            <person name="Chourrout P."/>
            <person name="Nishida H."/>
            <person name="Aasland R."/>
            <person name="Huzurbazar S."/>
            <person name="Westhof E."/>
            <person name="Delsuc F."/>
            <person name="Lehrach H."/>
            <person name="Reinhardt R."/>
            <person name="Weissenbach J."/>
            <person name="Roy S.W."/>
            <person name="Artiguenave F."/>
            <person name="Postlethwait J.H."/>
            <person name="Manak J.R."/>
            <person name="Thompson E.M."/>
            <person name="Jaillon O."/>
            <person name="Du Pasquier L."/>
            <person name="Boudinot P."/>
            <person name="Liberles D.A."/>
            <person name="Volff J.N."/>
            <person name="Philippe H."/>
            <person name="Lenhard B."/>
            <person name="Roest Crollius H."/>
            <person name="Wincker P."/>
            <person name="Chourrout D."/>
        </authorList>
    </citation>
    <scope>NUCLEOTIDE SEQUENCE [LARGE SCALE GENOMIC DNA]</scope>
</reference>
<comment type="subcellular location">
    <subcellularLocation>
        <location evidence="3">Membrane</location>
    </subcellularLocation>
    <subcellularLocation>
        <location evidence="3">Endosome</location>
    </subcellularLocation>
</comment>
<dbReference type="Pfam" id="PF01145">
    <property type="entry name" value="Band_7"/>
    <property type="match status" value="1"/>
</dbReference>
<dbReference type="SUPFAM" id="SSF117892">
    <property type="entry name" value="Band 7/SPFH domain"/>
    <property type="match status" value="1"/>
</dbReference>
<evidence type="ECO:0000313" key="6">
    <source>
        <dbReference type="Proteomes" id="UP000001307"/>
    </source>
</evidence>
<comment type="subunit">
    <text evidence="3">Heterooligomeric complex.</text>
</comment>
<dbReference type="OrthoDB" id="6080404at2759"/>
<dbReference type="InterPro" id="IPR001107">
    <property type="entry name" value="Band_7"/>
</dbReference>
<evidence type="ECO:0000259" key="4">
    <source>
        <dbReference type="Pfam" id="PF01145"/>
    </source>
</evidence>
<dbReference type="EMBL" id="FN653300">
    <property type="protein sequence ID" value="CBY14500.1"/>
    <property type="molecule type" value="Genomic_DNA"/>
</dbReference>
<evidence type="ECO:0000256" key="1">
    <source>
        <dbReference type="ARBA" id="ARBA00007161"/>
    </source>
</evidence>
<comment type="similarity">
    <text evidence="1 3">Belongs to the band 7/mec-2 family. Flotillin subfamily.</text>
</comment>
<dbReference type="InterPro" id="IPR027705">
    <property type="entry name" value="Flotillin_fam"/>
</dbReference>
<dbReference type="CDD" id="cd03399">
    <property type="entry name" value="SPFH_flotillin"/>
    <property type="match status" value="1"/>
</dbReference>
<keyword evidence="2 3" id="KW-0472">Membrane</keyword>